<evidence type="ECO:0000256" key="4">
    <source>
        <dbReference type="ARBA" id="ARBA00022729"/>
    </source>
</evidence>
<comment type="subcellular location">
    <subcellularLocation>
        <location evidence="1">Periplasm</location>
    </subcellularLocation>
</comment>
<dbReference type="SUPFAM" id="SSF53850">
    <property type="entry name" value="Periplasmic binding protein-like II"/>
    <property type="match status" value="1"/>
</dbReference>
<evidence type="ECO:0000256" key="2">
    <source>
        <dbReference type="ARBA" id="ARBA00005695"/>
    </source>
</evidence>
<dbReference type="InterPro" id="IPR039424">
    <property type="entry name" value="SBP_5"/>
</dbReference>
<dbReference type="EMBL" id="JAMSKV010000006">
    <property type="protein sequence ID" value="MCQ8278515.1"/>
    <property type="molecule type" value="Genomic_DNA"/>
</dbReference>
<dbReference type="Gene3D" id="3.10.105.10">
    <property type="entry name" value="Dipeptide-binding Protein, Domain 3"/>
    <property type="match status" value="1"/>
</dbReference>
<feature type="chain" id="PRO_5047056535" evidence="5">
    <location>
        <begin position="33"/>
        <end position="511"/>
    </location>
</feature>
<dbReference type="PANTHER" id="PTHR30290">
    <property type="entry name" value="PERIPLASMIC BINDING COMPONENT OF ABC TRANSPORTER"/>
    <property type="match status" value="1"/>
</dbReference>
<organism evidence="7 8">
    <name type="scientific">Endosaccharibacter trunci</name>
    <dbReference type="NCBI Taxonomy" id="2812733"/>
    <lineage>
        <taxon>Bacteria</taxon>
        <taxon>Pseudomonadati</taxon>
        <taxon>Pseudomonadota</taxon>
        <taxon>Alphaproteobacteria</taxon>
        <taxon>Acetobacterales</taxon>
        <taxon>Acetobacteraceae</taxon>
        <taxon>Endosaccharibacter</taxon>
    </lineage>
</organism>
<reference evidence="7 8" key="1">
    <citation type="submission" date="2022-06" db="EMBL/GenBank/DDBJ databases">
        <title>Endosaccharibacter gen. nov., sp. nov., endophytic bacteria isolated from sugarcane.</title>
        <authorList>
            <person name="Pitiwittayakul N."/>
            <person name="Yukphan P."/>
            <person name="Charoenyingcharoen P."/>
            <person name="Tanasupawat S."/>
        </authorList>
    </citation>
    <scope>NUCLEOTIDE SEQUENCE [LARGE SCALE GENOMIC DNA]</scope>
    <source>
        <strain evidence="7 8">KSS8</strain>
    </source>
</reference>
<comment type="similarity">
    <text evidence="2">Belongs to the bacterial solute-binding protein 5 family.</text>
</comment>
<evidence type="ECO:0000259" key="6">
    <source>
        <dbReference type="Pfam" id="PF00496"/>
    </source>
</evidence>
<keyword evidence="3" id="KW-0813">Transport</keyword>
<keyword evidence="8" id="KW-1185">Reference proteome</keyword>
<dbReference type="PROSITE" id="PS51257">
    <property type="entry name" value="PROKAR_LIPOPROTEIN"/>
    <property type="match status" value="1"/>
</dbReference>
<comment type="caution">
    <text evidence="7">The sequence shown here is derived from an EMBL/GenBank/DDBJ whole genome shotgun (WGS) entry which is preliminary data.</text>
</comment>
<evidence type="ECO:0000256" key="1">
    <source>
        <dbReference type="ARBA" id="ARBA00004418"/>
    </source>
</evidence>
<feature type="domain" description="Solute-binding protein family 5" evidence="6">
    <location>
        <begin position="80"/>
        <end position="433"/>
    </location>
</feature>
<sequence length="511" mass="55963">MFDTRRFSRAASLSARMALLAAALAGACPAVAAGQADRTLVIAEEAGPATLDPCFIRSDAALLDNIFDTLVGRDDTGRLVASVALDWEQTTPLVWTFHLRPGLRFQNGEPLDAAAVAFSLNRILDPALGSPNLSYIRTVAEVSAPGPLTVRIRTSAPDPLLPARMSRYPAYIVPPAYLRRVGNALFGRQPVGSGPYAVTDYAPDDHVDMIANNAYWRATPRIRRVSWRVVPQPTARIGALLTGEADLIDSVPVDAIGLIRRQRDLAIDGLPGSGLTLYLGLRTRQPPLNDVRVRRALSLAIDRSSIVRYILKGYATPTGTQVGPYDFGYQDVPAPAYDPAEARRLLAQAGYPHGFSIRMQVPRRYVKSAEIGQFIAQEFAAIGVAATLQIPDWSVYTQDVPAGRQAPIYMLAWGSTQTLDADAALYPILHSGEPYSQVDLPQLDTLLDAARTTMDTEIRRALYARIQTMVTEQVPLLTLYREDQVFAATRKLIFQPRPDGRIDVFDMAWAP</sequence>
<dbReference type="Pfam" id="PF00496">
    <property type="entry name" value="SBP_bac_5"/>
    <property type="match status" value="1"/>
</dbReference>
<dbReference type="PIRSF" id="PIRSF002741">
    <property type="entry name" value="MppA"/>
    <property type="match status" value="1"/>
</dbReference>
<dbReference type="Gene3D" id="3.90.76.10">
    <property type="entry name" value="Dipeptide-binding Protein, Domain 1"/>
    <property type="match status" value="1"/>
</dbReference>
<evidence type="ECO:0000256" key="5">
    <source>
        <dbReference type="SAM" id="SignalP"/>
    </source>
</evidence>
<dbReference type="Proteomes" id="UP001524587">
    <property type="component" value="Unassembled WGS sequence"/>
</dbReference>
<dbReference type="PANTHER" id="PTHR30290:SF9">
    <property type="entry name" value="OLIGOPEPTIDE-BINDING PROTEIN APPA"/>
    <property type="match status" value="1"/>
</dbReference>
<evidence type="ECO:0000313" key="8">
    <source>
        <dbReference type="Proteomes" id="UP001524587"/>
    </source>
</evidence>
<dbReference type="RefSeq" id="WP_422863995.1">
    <property type="nucleotide sequence ID" value="NZ_JAMSKV010000006.1"/>
</dbReference>
<proteinExistence type="inferred from homology"/>
<dbReference type="Gene3D" id="3.40.190.10">
    <property type="entry name" value="Periplasmic binding protein-like II"/>
    <property type="match status" value="1"/>
</dbReference>
<feature type="signal peptide" evidence="5">
    <location>
        <begin position="1"/>
        <end position="32"/>
    </location>
</feature>
<protein>
    <submittedName>
        <fullName evidence="7">ABC transporter substrate-binding protein</fullName>
    </submittedName>
</protein>
<gene>
    <name evidence="7" type="ORF">NFI95_08630</name>
</gene>
<dbReference type="InterPro" id="IPR030678">
    <property type="entry name" value="Peptide/Ni-bd"/>
</dbReference>
<name>A0ABT1W6K9_9PROT</name>
<evidence type="ECO:0000256" key="3">
    <source>
        <dbReference type="ARBA" id="ARBA00022448"/>
    </source>
</evidence>
<evidence type="ECO:0000313" key="7">
    <source>
        <dbReference type="EMBL" id="MCQ8278515.1"/>
    </source>
</evidence>
<dbReference type="InterPro" id="IPR000914">
    <property type="entry name" value="SBP_5_dom"/>
</dbReference>
<keyword evidence="4 5" id="KW-0732">Signal</keyword>
<accession>A0ABT1W6K9</accession>